<name>A0A2S7IH41_9BACT</name>
<organism evidence="2 3">
    <name type="scientific">Siphonobacter curvatus</name>
    <dbReference type="NCBI Taxonomy" id="2094562"/>
    <lineage>
        <taxon>Bacteria</taxon>
        <taxon>Pseudomonadati</taxon>
        <taxon>Bacteroidota</taxon>
        <taxon>Cytophagia</taxon>
        <taxon>Cytophagales</taxon>
        <taxon>Cytophagaceae</taxon>
        <taxon>Siphonobacter</taxon>
    </lineage>
</organism>
<feature type="chain" id="PRO_5015534264" evidence="1">
    <location>
        <begin position="19"/>
        <end position="200"/>
    </location>
</feature>
<dbReference type="AlphaFoldDB" id="A0A2S7IH41"/>
<keyword evidence="1" id="KW-0732">Signal</keyword>
<proteinExistence type="predicted"/>
<comment type="caution">
    <text evidence="2">The sequence shown here is derived from an EMBL/GenBank/DDBJ whole genome shotgun (WGS) entry which is preliminary data.</text>
</comment>
<feature type="signal peptide" evidence="1">
    <location>
        <begin position="1"/>
        <end position="18"/>
    </location>
</feature>
<protein>
    <submittedName>
        <fullName evidence="2">Uncharacterized protein</fullName>
    </submittedName>
</protein>
<dbReference type="Proteomes" id="UP000239590">
    <property type="component" value="Unassembled WGS sequence"/>
</dbReference>
<reference evidence="3" key="1">
    <citation type="submission" date="2018-02" db="EMBL/GenBank/DDBJ databases">
        <title>Genome sequencing of Solimonas sp. HR-BB.</title>
        <authorList>
            <person name="Lee Y."/>
            <person name="Jeon C.O."/>
        </authorList>
    </citation>
    <scope>NUCLEOTIDE SEQUENCE [LARGE SCALE GENOMIC DNA]</scope>
    <source>
        <strain evidence="3">HR-U</strain>
    </source>
</reference>
<evidence type="ECO:0000313" key="3">
    <source>
        <dbReference type="Proteomes" id="UP000239590"/>
    </source>
</evidence>
<dbReference type="EMBL" id="PTRA01000005">
    <property type="protein sequence ID" value="PQA55023.1"/>
    <property type="molecule type" value="Genomic_DNA"/>
</dbReference>
<dbReference type="RefSeq" id="WP_104715342.1">
    <property type="nucleotide sequence ID" value="NZ_PTRA01000005.1"/>
</dbReference>
<evidence type="ECO:0000313" key="2">
    <source>
        <dbReference type="EMBL" id="PQA55023.1"/>
    </source>
</evidence>
<sequence>MKTLLLIVSALFSLHVSAQSVQMHVIGQGDNYWITATKREHTFQVVYARRDSTDGRKLNKLAQQRGITLHMIATNFGEFGSEQKKRLDEYSALRESCTYYTKDSLRFKADDEPRFTQLFDSLLILSEKDLNTNLRAKERYLTLDGTYFSWIITNHRKVKNVHAVSPQENTYPLLYHYIKACLNLYRTRNKGNLLQNFSGY</sequence>
<gene>
    <name evidence="2" type="ORF">C5O19_20990</name>
</gene>
<keyword evidence="3" id="KW-1185">Reference proteome</keyword>
<accession>A0A2S7IH41</accession>
<evidence type="ECO:0000256" key="1">
    <source>
        <dbReference type="SAM" id="SignalP"/>
    </source>
</evidence>